<accession>X1TUA4</accession>
<sequence>NTGDWSKYYAKFIIWDSDNHNVAVVFGNDWLGDWYEMPAQQWDRIRMENSMGLAQPERYYATVGGVLGYDMDGTWLGPGNGATVYPNDGTYFFQLIADPSAKTFTLQVYGMGSSAPDNPPADWPKQNMFDEAKWLEIGSINVGSVFDFTKVSICAELWASTLAGASETSTITWEGMEVGTPEIW</sequence>
<evidence type="ECO:0000313" key="1">
    <source>
        <dbReference type="EMBL" id="GAI91140.1"/>
    </source>
</evidence>
<feature type="non-terminal residue" evidence="1">
    <location>
        <position position="1"/>
    </location>
</feature>
<protein>
    <submittedName>
        <fullName evidence="1">Uncharacterized protein</fullName>
    </submittedName>
</protein>
<dbReference type="EMBL" id="BARW01017766">
    <property type="protein sequence ID" value="GAI91140.1"/>
    <property type="molecule type" value="Genomic_DNA"/>
</dbReference>
<gene>
    <name evidence="1" type="ORF">S12H4_30602</name>
</gene>
<reference evidence="1" key="1">
    <citation type="journal article" date="2014" name="Front. Microbiol.">
        <title>High frequency of phylogenetically diverse reductive dehalogenase-homologous genes in deep subseafloor sedimentary metagenomes.</title>
        <authorList>
            <person name="Kawai M."/>
            <person name="Futagami T."/>
            <person name="Toyoda A."/>
            <person name="Takaki Y."/>
            <person name="Nishi S."/>
            <person name="Hori S."/>
            <person name="Arai W."/>
            <person name="Tsubouchi T."/>
            <person name="Morono Y."/>
            <person name="Uchiyama I."/>
            <person name="Ito T."/>
            <person name="Fujiyama A."/>
            <person name="Inagaki F."/>
            <person name="Takami H."/>
        </authorList>
    </citation>
    <scope>NUCLEOTIDE SEQUENCE</scope>
    <source>
        <strain evidence="1">Expedition CK06-06</strain>
    </source>
</reference>
<comment type="caution">
    <text evidence="1">The sequence shown here is derived from an EMBL/GenBank/DDBJ whole genome shotgun (WGS) entry which is preliminary data.</text>
</comment>
<organism evidence="1">
    <name type="scientific">marine sediment metagenome</name>
    <dbReference type="NCBI Taxonomy" id="412755"/>
    <lineage>
        <taxon>unclassified sequences</taxon>
        <taxon>metagenomes</taxon>
        <taxon>ecological metagenomes</taxon>
    </lineage>
</organism>
<name>X1TUA4_9ZZZZ</name>
<dbReference type="AlphaFoldDB" id="X1TUA4"/>
<proteinExistence type="predicted"/>